<dbReference type="EMBL" id="JANBVN010000034">
    <property type="protein sequence ID" value="KAJ9160572.1"/>
    <property type="molecule type" value="Genomic_DNA"/>
</dbReference>
<keyword evidence="3" id="KW-1185">Reference proteome</keyword>
<evidence type="ECO:0000313" key="2">
    <source>
        <dbReference type="EMBL" id="KAJ9160572.1"/>
    </source>
</evidence>
<name>A0AA38SFB9_9PEZI</name>
<feature type="region of interest" description="Disordered" evidence="1">
    <location>
        <begin position="1"/>
        <end position="30"/>
    </location>
</feature>
<comment type="caution">
    <text evidence="2">The sequence shown here is derived from an EMBL/GenBank/DDBJ whole genome shotgun (WGS) entry which is preliminary data.</text>
</comment>
<protein>
    <submittedName>
        <fullName evidence="2">Uncharacterized protein</fullName>
    </submittedName>
</protein>
<accession>A0AA38SFB9</accession>
<organism evidence="2 3">
    <name type="scientific">Coniochaeta hoffmannii</name>
    <dbReference type="NCBI Taxonomy" id="91930"/>
    <lineage>
        <taxon>Eukaryota</taxon>
        <taxon>Fungi</taxon>
        <taxon>Dikarya</taxon>
        <taxon>Ascomycota</taxon>
        <taxon>Pezizomycotina</taxon>
        <taxon>Sordariomycetes</taxon>
        <taxon>Sordariomycetidae</taxon>
        <taxon>Coniochaetales</taxon>
        <taxon>Coniochaetaceae</taxon>
        <taxon>Coniochaeta</taxon>
    </lineage>
</organism>
<dbReference type="Proteomes" id="UP001174691">
    <property type="component" value="Unassembled WGS sequence"/>
</dbReference>
<dbReference type="AlphaFoldDB" id="A0AA38SFB9"/>
<gene>
    <name evidence="2" type="ORF">NKR19_g3181</name>
</gene>
<reference evidence="2" key="1">
    <citation type="submission" date="2022-07" db="EMBL/GenBank/DDBJ databases">
        <title>Fungi with potential for degradation of polypropylene.</title>
        <authorList>
            <person name="Gostincar C."/>
        </authorList>
    </citation>
    <scope>NUCLEOTIDE SEQUENCE</scope>
    <source>
        <strain evidence="2">EXF-13287</strain>
    </source>
</reference>
<sequence>MVDGADGSTAGSEGGLPSPRPRQQQDEEGVDYLKYVPESYGRRLPSMEALFTLAWICEVEIKKQQGKGQRPGKSLDVGTKRRQRLRLSELMKPEYPTWEAEQRFNLDPKSRLME</sequence>
<evidence type="ECO:0000313" key="3">
    <source>
        <dbReference type="Proteomes" id="UP001174691"/>
    </source>
</evidence>
<proteinExistence type="predicted"/>
<evidence type="ECO:0000256" key="1">
    <source>
        <dbReference type="SAM" id="MobiDB-lite"/>
    </source>
</evidence>